<dbReference type="Proteomes" id="UP000292235">
    <property type="component" value="Chromosome"/>
</dbReference>
<name>A0A4P6Q8W6_9ACTN</name>
<proteinExistence type="predicted"/>
<reference evidence="2 3" key="1">
    <citation type="submission" date="2019-02" db="EMBL/GenBank/DDBJ databases">
        <authorList>
            <person name="Khodamoradi S."/>
            <person name="Hahnke R.L."/>
            <person name="Kaempfer P."/>
            <person name="Schumann P."/>
            <person name="Rohde M."/>
            <person name="Steinert M."/>
            <person name="Luzhetskyy A."/>
            <person name="Wink J."/>
            <person name="Ruckert C."/>
        </authorList>
    </citation>
    <scope>NUCLEOTIDE SEQUENCE [LARGE SCALE GENOMIC DNA]</scope>
    <source>
        <strain evidence="2 3">M2</strain>
    </source>
</reference>
<evidence type="ECO:0000256" key="1">
    <source>
        <dbReference type="SAM" id="MobiDB-lite"/>
    </source>
</evidence>
<protein>
    <submittedName>
        <fullName evidence="2">Uncharacterized protein</fullName>
    </submittedName>
</protein>
<evidence type="ECO:0000313" key="3">
    <source>
        <dbReference type="Proteomes" id="UP000292235"/>
    </source>
</evidence>
<dbReference type="RefSeq" id="WP_131099458.1">
    <property type="nucleotide sequence ID" value="NZ_CP036455.1"/>
</dbReference>
<gene>
    <name evidence="2" type="ORF">EKD16_18465</name>
</gene>
<keyword evidence="3" id="KW-1185">Reference proteome</keyword>
<evidence type="ECO:0000313" key="2">
    <source>
        <dbReference type="EMBL" id="QBI55457.1"/>
    </source>
</evidence>
<sequence length="81" mass="8400">MPIKTSLTEETVMALAGIHSPSATTDHSAELVIDVFDNWNPSANPSVTASCVLSRQAGPRPLRSAAPAGGEPTHRHPVSSA</sequence>
<dbReference type="AlphaFoldDB" id="A0A4P6Q8W6"/>
<organism evidence="2 3">
    <name type="scientific">Streptomonospora litoralis</name>
    <dbReference type="NCBI Taxonomy" id="2498135"/>
    <lineage>
        <taxon>Bacteria</taxon>
        <taxon>Bacillati</taxon>
        <taxon>Actinomycetota</taxon>
        <taxon>Actinomycetes</taxon>
        <taxon>Streptosporangiales</taxon>
        <taxon>Nocardiopsidaceae</taxon>
        <taxon>Streptomonospora</taxon>
    </lineage>
</organism>
<feature type="region of interest" description="Disordered" evidence="1">
    <location>
        <begin position="58"/>
        <end position="81"/>
    </location>
</feature>
<dbReference type="KEGG" id="strr:EKD16_18465"/>
<dbReference type="EMBL" id="CP036455">
    <property type="protein sequence ID" value="QBI55457.1"/>
    <property type="molecule type" value="Genomic_DNA"/>
</dbReference>
<accession>A0A4P6Q8W6</accession>